<gene>
    <name evidence="1" type="ORF">DACRYDRAFT_118980</name>
</gene>
<name>M5FSR0_DACPD</name>
<evidence type="ECO:0000313" key="2">
    <source>
        <dbReference type="Proteomes" id="UP000030653"/>
    </source>
</evidence>
<dbReference type="AlphaFoldDB" id="M5FSR0"/>
<dbReference type="Proteomes" id="UP000030653">
    <property type="component" value="Unassembled WGS sequence"/>
</dbReference>
<sequence length="223" mass="25319">MGHDDLLPCPVKRTQRYLPLERRMSKLIGFNPILLRRRSSSGRLIRLSKGEVHFQLQPPLDLDEPPLPTRMALGGGVSGSKYSEEEVLSEIANRLRTHTLSGWSTYYRRHHKELIPILEGRYGRLPDSFYIADVSSSTKIQRPTIPKRRRTDLPVPCDDTPVQYRAGGVALAHEEADYGPNHVAWRPHDDPQVADQGRCPKKSLPVNHFSMHTAFALIIDFAL</sequence>
<dbReference type="RefSeq" id="XP_040625172.1">
    <property type="nucleotide sequence ID" value="XM_040770700.1"/>
</dbReference>
<dbReference type="HOGENOM" id="CLU_1240106_0_0_1"/>
<evidence type="ECO:0000313" key="1">
    <source>
        <dbReference type="EMBL" id="EJT98274.1"/>
    </source>
</evidence>
<organism evidence="1 2">
    <name type="scientific">Dacryopinax primogenitus (strain DJM 731)</name>
    <name type="common">Brown rot fungus</name>
    <dbReference type="NCBI Taxonomy" id="1858805"/>
    <lineage>
        <taxon>Eukaryota</taxon>
        <taxon>Fungi</taxon>
        <taxon>Dikarya</taxon>
        <taxon>Basidiomycota</taxon>
        <taxon>Agaricomycotina</taxon>
        <taxon>Dacrymycetes</taxon>
        <taxon>Dacrymycetales</taxon>
        <taxon>Dacrymycetaceae</taxon>
        <taxon>Dacryopinax</taxon>
    </lineage>
</organism>
<dbReference type="GeneID" id="63685762"/>
<keyword evidence="2" id="KW-1185">Reference proteome</keyword>
<accession>M5FSR0</accession>
<proteinExistence type="predicted"/>
<protein>
    <submittedName>
        <fullName evidence="1">Uncharacterized protein</fullName>
    </submittedName>
</protein>
<dbReference type="EMBL" id="JH795874">
    <property type="protein sequence ID" value="EJT98274.1"/>
    <property type="molecule type" value="Genomic_DNA"/>
</dbReference>
<reference evidence="1 2" key="1">
    <citation type="journal article" date="2012" name="Science">
        <title>The Paleozoic origin of enzymatic lignin decomposition reconstructed from 31 fungal genomes.</title>
        <authorList>
            <person name="Floudas D."/>
            <person name="Binder M."/>
            <person name="Riley R."/>
            <person name="Barry K."/>
            <person name="Blanchette R.A."/>
            <person name="Henrissat B."/>
            <person name="Martinez A.T."/>
            <person name="Otillar R."/>
            <person name="Spatafora J.W."/>
            <person name="Yadav J.S."/>
            <person name="Aerts A."/>
            <person name="Benoit I."/>
            <person name="Boyd A."/>
            <person name="Carlson A."/>
            <person name="Copeland A."/>
            <person name="Coutinho P.M."/>
            <person name="de Vries R.P."/>
            <person name="Ferreira P."/>
            <person name="Findley K."/>
            <person name="Foster B."/>
            <person name="Gaskell J."/>
            <person name="Glotzer D."/>
            <person name="Gorecki P."/>
            <person name="Heitman J."/>
            <person name="Hesse C."/>
            <person name="Hori C."/>
            <person name="Igarashi K."/>
            <person name="Jurgens J.A."/>
            <person name="Kallen N."/>
            <person name="Kersten P."/>
            <person name="Kohler A."/>
            <person name="Kuees U."/>
            <person name="Kumar T.K.A."/>
            <person name="Kuo A."/>
            <person name="LaButti K."/>
            <person name="Larrondo L.F."/>
            <person name="Lindquist E."/>
            <person name="Ling A."/>
            <person name="Lombard V."/>
            <person name="Lucas S."/>
            <person name="Lundell T."/>
            <person name="Martin R."/>
            <person name="McLaughlin D.J."/>
            <person name="Morgenstern I."/>
            <person name="Morin E."/>
            <person name="Murat C."/>
            <person name="Nagy L.G."/>
            <person name="Nolan M."/>
            <person name="Ohm R.A."/>
            <person name="Patyshakuliyeva A."/>
            <person name="Rokas A."/>
            <person name="Ruiz-Duenas F.J."/>
            <person name="Sabat G."/>
            <person name="Salamov A."/>
            <person name="Samejima M."/>
            <person name="Schmutz J."/>
            <person name="Slot J.C."/>
            <person name="St John F."/>
            <person name="Stenlid J."/>
            <person name="Sun H."/>
            <person name="Sun S."/>
            <person name="Syed K."/>
            <person name="Tsang A."/>
            <person name="Wiebenga A."/>
            <person name="Young D."/>
            <person name="Pisabarro A."/>
            <person name="Eastwood D.C."/>
            <person name="Martin F."/>
            <person name="Cullen D."/>
            <person name="Grigoriev I.V."/>
            <person name="Hibbett D.S."/>
        </authorList>
    </citation>
    <scope>NUCLEOTIDE SEQUENCE [LARGE SCALE GENOMIC DNA]</scope>
    <source>
        <strain evidence="1 2">DJM-731 SS1</strain>
    </source>
</reference>